<feature type="region of interest" description="Disordered" evidence="1">
    <location>
        <begin position="29"/>
        <end position="68"/>
    </location>
</feature>
<dbReference type="Proteomes" id="UP000887565">
    <property type="component" value="Unplaced"/>
</dbReference>
<reference evidence="3" key="1">
    <citation type="submission" date="2022-11" db="UniProtKB">
        <authorList>
            <consortium name="WormBaseParasite"/>
        </authorList>
    </citation>
    <scope>IDENTIFICATION</scope>
</reference>
<sequence>MHGNIKLPRIVKVKCTSSTAKSKLIKAVNKNQRDKVDRNSRIRARPDLTFAEREQGRHLHKKLDDKYK</sequence>
<protein>
    <submittedName>
        <fullName evidence="3">Uncharacterized protein</fullName>
    </submittedName>
</protein>
<name>A0A915KPB9_ROMCU</name>
<dbReference type="WBParaSite" id="nRc.2.0.1.t40712-RA">
    <property type="protein sequence ID" value="nRc.2.0.1.t40712-RA"/>
    <property type="gene ID" value="nRc.2.0.1.g40712"/>
</dbReference>
<evidence type="ECO:0000256" key="1">
    <source>
        <dbReference type="SAM" id="MobiDB-lite"/>
    </source>
</evidence>
<keyword evidence="2" id="KW-1185">Reference proteome</keyword>
<evidence type="ECO:0000313" key="3">
    <source>
        <dbReference type="WBParaSite" id="nRc.2.0.1.t40712-RA"/>
    </source>
</evidence>
<organism evidence="2 3">
    <name type="scientific">Romanomermis culicivorax</name>
    <name type="common">Nematode worm</name>
    <dbReference type="NCBI Taxonomy" id="13658"/>
    <lineage>
        <taxon>Eukaryota</taxon>
        <taxon>Metazoa</taxon>
        <taxon>Ecdysozoa</taxon>
        <taxon>Nematoda</taxon>
        <taxon>Enoplea</taxon>
        <taxon>Dorylaimia</taxon>
        <taxon>Mermithida</taxon>
        <taxon>Mermithoidea</taxon>
        <taxon>Mermithidae</taxon>
        <taxon>Romanomermis</taxon>
    </lineage>
</organism>
<evidence type="ECO:0000313" key="2">
    <source>
        <dbReference type="Proteomes" id="UP000887565"/>
    </source>
</evidence>
<proteinExistence type="predicted"/>
<feature type="compositionally biased region" description="Basic and acidic residues" evidence="1">
    <location>
        <begin position="31"/>
        <end position="68"/>
    </location>
</feature>
<accession>A0A915KPB9</accession>
<dbReference type="AlphaFoldDB" id="A0A915KPB9"/>